<keyword evidence="1" id="KW-1133">Transmembrane helix</keyword>
<proteinExistence type="predicted"/>
<keyword evidence="1" id="KW-0472">Membrane</keyword>
<sequence length="118" mass="12949">MVILRKTKILTGIGIVILLLMSFGIYGMYKAKAFLEGPRITIESPLNGQSLGESFTEIIGKTSNVSSLFLNGRQIFTDKEGGFKGDLLLAEGYNIIEVSGADKFGRATKEKLELVFNR</sequence>
<gene>
    <name evidence="2" type="ORF">UW84_C0048G0003</name>
</gene>
<reference evidence="2 3" key="1">
    <citation type="journal article" date="2015" name="Nature">
        <title>rRNA introns, odd ribosomes, and small enigmatic genomes across a large radiation of phyla.</title>
        <authorList>
            <person name="Brown C.T."/>
            <person name="Hug L.A."/>
            <person name="Thomas B.C."/>
            <person name="Sharon I."/>
            <person name="Castelle C.J."/>
            <person name="Singh A."/>
            <person name="Wilkins M.J."/>
            <person name="Williams K.H."/>
            <person name="Banfield J.F."/>
        </authorList>
    </citation>
    <scope>NUCLEOTIDE SEQUENCE [LARGE SCALE GENOMIC DNA]</scope>
</reference>
<keyword evidence="1" id="KW-0812">Transmembrane</keyword>
<dbReference type="Gene3D" id="2.60.40.10">
    <property type="entry name" value="Immunoglobulins"/>
    <property type="match status" value="1"/>
</dbReference>
<evidence type="ECO:0000313" key="3">
    <source>
        <dbReference type="Proteomes" id="UP000034797"/>
    </source>
</evidence>
<dbReference type="InterPro" id="IPR013783">
    <property type="entry name" value="Ig-like_fold"/>
</dbReference>
<dbReference type="Proteomes" id="UP000034797">
    <property type="component" value="Unassembled WGS sequence"/>
</dbReference>
<evidence type="ECO:0000256" key="1">
    <source>
        <dbReference type="SAM" id="Phobius"/>
    </source>
</evidence>
<accession>A0A0G1KMQ4</accession>
<evidence type="ECO:0000313" key="2">
    <source>
        <dbReference type="EMBL" id="KKT84813.1"/>
    </source>
</evidence>
<dbReference type="Pfam" id="PF09136">
    <property type="entry name" value="Glucodextran_B"/>
    <property type="match status" value="1"/>
</dbReference>
<protein>
    <submittedName>
        <fullName evidence="2">Uncharacterized protein</fullName>
    </submittedName>
</protein>
<organism evidence="2 3">
    <name type="scientific">Candidatus Collierbacteria bacterium GW2011_GWA2_44_99</name>
    <dbReference type="NCBI Taxonomy" id="1618380"/>
    <lineage>
        <taxon>Bacteria</taxon>
        <taxon>Candidatus Collieribacteriota</taxon>
    </lineage>
</organism>
<dbReference type="AlphaFoldDB" id="A0A0G1KMQ4"/>
<name>A0A0G1KMQ4_9BACT</name>
<feature type="transmembrane region" description="Helical" evidence="1">
    <location>
        <begin position="9"/>
        <end position="29"/>
    </location>
</feature>
<comment type="caution">
    <text evidence="2">The sequence shown here is derived from an EMBL/GenBank/DDBJ whole genome shotgun (WGS) entry which is preliminary data.</text>
</comment>
<dbReference type="EMBL" id="LCJW01000048">
    <property type="protein sequence ID" value="KKT84813.1"/>
    <property type="molecule type" value="Genomic_DNA"/>
</dbReference>